<gene>
    <name evidence="3" type="ORF">BCM02_102571</name>
</gene>
<dbReference type="Proteomes" id="UP000323257">
    <property type="component" value="Unassembled WGS sequence"/>
</dbReference>
<dbReference type="HAMAP" id="MF_00489">
    <property type="entry name" value="UPF0178"/>
    <property type="match status" value="1"/>
</dbReference>
<dbReference type="Pfam" id="PF02639">
    <property type="entry name" value="DUF188"/>
    <property type="match status" value="1"/>
</dbReference>
<keyword evidence="4" id="KW-1185">Reference proteome</keyword>
<comment type="similarity">
    <text evidence="1 2">Belongs to the UPF0178 family.</text>
</comment>
<dbReference type="InterPro" id="IPR003791">
    <property type="entry name" value="UPF0178"/>
</dbReference>
<proteinExistence type="inferred from homology"/>
<dbReference type="PANTHER" id="PTHR35146:SF1">
    <property type="entry name" value="UPF0178 PROTEIN YAII"/>
    <property type="match status" value="1"/>
</dbReference>
<dbReference type="AlphaFoldDB" id="A0A5S5CIF7"/>
<accession>A0A5S5CIF7</accession>
<dbReference type="EMBL" id="VNHS01000002">
    <property type="protein sequence ID" value="TYP77996.1"/>
    <property type="molecule type" value="Genomic_DNA"/>
</dbReference>
<dbReference type="NCBIfam" id="NF001095">
    <property type="entry name" value="PRK00124.1"/>
    <property type="match status" value="1"/>
</dbReference>
<evidence type="ECO:0000313" key="3">
    <source>
        <dbReference type="EMBL" id="TYP77996.1"/>
    </source>
</evidence>
<sequence length="174" mass="19815">MPYIIVRYFTRKCGEPRVATRSEPLIVVDADACPVKREIVQVARTLAVEVLMIASFDHRLEAEPGVRVVQVDRSDQSVDLYIANHVGRGDIVITQDFGLAVVVLAKGATALSPRGQEYDERNIDFLMERRHELAKRRRSGGKTRGPKAMTDEDRYRFQQKLTKVLLHRQEIGEQ</sequence>
<evidence type="ECO:0000313" key="4">
    <source>
        <dbReference type="Proteomes" id="UP000323257"/>
    </source>
</evidence>
<dbReference type="PANTHER" id="PTHR35146">
    <property type="entry name" value="UPF0178 PROTEIN YAII"/>
    <property type="match status" value="1"/>
</dbReference>
<organism evidence="3 4">
    <name type="scientific">Paenibacillus methanolicus</name>
    <dbReference type="NCBI Taxonomy" id="582686"/>
    <lineage>
        <taxon>Bacteria</taxon>
        <taxon>Bacillati</taxon>
        <taxon>Bacillota</taxon>
        <taxon>Bacilli</taxon>
        <taxon>Bacillales</taxon>
        <taxon>Paenibacillaceae</taxon>
        <taxon>Paenibacillus</taxon>
    </lineage>
</organism>
<name>A0A5S5CIF7_9BACL</name>
<evidence type="ECO:0000256" key="1">
    <source>
        <dbReference type="ARBA" id="ARBA00008522"/>
    </source>
</evidence>
<comment type="caution">
    <text evidence="3">The sequence shown here is derived from an EMBL/GenBank/DDBJ whole genome shotgun (WGS) entry which is preliminary data.</text>
</comment>
<evidence type="ECO:0000256" key="2">
    <source>
        <dbReference type="HAMAP-Rule" id="MF_00489"/>
    </source>
</evidence>
<protein>
    <recommendedName>
        <fullName evidence="2">UPF0178 protein BCM02_102571</fullName>
    </recommendedName>
</protein>
<reference evidence="3 4" key="1">
    <citation type="submission" date="2019-07" db="EMBL/GenBank/DDBJ databases">
        <title>Genomic Encyclopedia of Type Strains, Phase III (KMG-III): the genomes of soil and plant-associated and newly described type strains.</title>
        <authorList>
            <person name="Whitman W."/>
        </authorList>
    </citation>
    <scope>NUCLEOTIDE SEQUENCE [LARGE SCALE GENOMIC DNA]</scope>
    <source>
        <strain evidence="3 4">BL24</strain>
    </source>
</reference>
<dbReference type="CDD" id="cd18720">
    <property type="entry name" value="PIN_YqxD-like"/>
    <property type="match status" value="1"/>
</dbReference>